<dbReference type="PANTHER" id="PTHR33348:SF34">
    <property type="entry name" value="ENCODED PEPTIDE-RELATED"/>
    <property type="match status" value="1"/>
</dbReference>
<dbReference type="GO" id="GO:0048046">
    <property type="term" value="C:apoplast"/>
    <property type="evidence" value="ECO:0007669"/>
    <property type="project" value="UniProtKB-SubCell"/>
</dbReference>
<organism evidence="9 10">
    <name type="scientific">Vigna unguiculata</name>
    <name type="common">Cowpea</name>
    <dbReference type="NCBI Taxonomy" id="3917"/>
    <lineage>
        <taxon>Eukaryota</taxon>
        <taxon>Viridiplantae</taxon>
        <taxon>Streptophyta</taxon>
        <taxon>Embryophyta</taxon>
        <taxon>Tracheophyta</taxon>
        <taxon>Spermatophyta</taxon>
        <taxon>Magnoliopsida</taxon>
        <taxon>eudicotyledons</taxon>
        <taxon>Gunneridae</taxon>
        <taxon>Pentapetalae</taxon>
        <taxon>rosids</taxon>
        <taxon>fabids</taxon>
        <taxon>Fabales</taxon>
        <taxon>Fabaceae</taxon>
        <taxon>Papilionoideae</taxon>
        <taxon>50 kb inversion clade</taxon>
        <taxon>NPAAA clade</taxon>
        <taxon>indigoferoid/millettioid clade</taxon>
        <taxon>Phaseoleae</taxon>
        <taxon>Vigna</taxon>
    </lineage>
</organism>
<dbReference type="GO" id="GO:0005179">
    <property type="term" value="F:hormone activity"/>
    <property type="evidence" value="ECO:0007669"/>
    <property type="project" value="UniProtKB-KW"/>
</dbReference>
<dbReference type="GO" id="GO:1902025">
    <property type="term" value="P:nitrate import"/>
    <property type="evidence" value="ECO:0007669"/>
    <property type="project" value="TreeGrafter"/>
</dbReference>
<evidence type="ECO:0000256" key="8">
    <source>
        <dbReference type="SAM" id="SignalP"/>
    </source>
</evidence>
<dbReference type="EMBL" id="CP039348">
    <property type="protein sequence ID" value="QCD91316.1"/>
    <property type="molecule type" value="Genomic_DNA"/>
</dbReference>
<proteinExistence type="inferred from homology"/>
<evidence type="ECO:0000256" key="6">
    <source>
        <dbReference type="ARBA" id="ARBA00022729"/>
    </source>
</evidence>
<evidence type="ECO:0000256" key="4">
    <source>
        <dbReference type="ARBA" id="ARBA00022525"/>
    </source>
</evidence>
<dbReference type="GO" id="GO:2000280">
    <property type="term" value="P:regulation of root development"/>
    <property type="evidence" value="ECO:0007669"/>
    <property type="project" value="TreeGrafter"/>
</dbReference>
<dbReference type="PANTHER" id="PTHR33348">
    <property type="entry name" value="PRECURSOR OF CEP5"/>
    <property type="match status" value="1"/>
</dbReference>
<keyword evidence="10" id="KW-1185">Reference proteome</keyword>
<name>A0A4D6LTF9_VIGUN</name>
<comment type="subcellular location">
    <subcellularLocation>
        <location evidence="1">Secreted</location>
        <location evidence="1">Extracellular space</location>
        <location evidence="1">Apoplast</location>
    </subcellularLocation>
</comment>
<keyword evidence="3" id="KW-0052">Apoplast</keyword>
<feature type="chain" id="PRO_5020033155" evidence="8">
    <location>
        <begin position="27"/>
        <end position="95"/>
    </location>
</feature>
<dbReference type="Proteomes" id="UP000501690">
    <property type="component" value="Linkage Group LG4"/>
</dbReference>
<protein>
    <submittedName>
        <fullName evidence="9">Uncharacterized protein</fullName>
    </submittedName>
</protein>
<reference evidence="9 10" key="1">
    <citation type="submission" date="2019-04" db="EMBL/GenBank/DDBJ databases">
        <title>An improved genome assembly and genetic linkage map for asparagus bean, Vigna unguiculata ssp. sesquipedialis.</title>
        <authorList>
            <person name="Xia Q."/>
            <person name="Zhang R."/>
            <person name="Dong Y."/>
        </authorList>
    </citation>
    <scope>NUCLEOTIDE SEQUENCE [LARGE SCALE GENOMIC DNA]</scope>
    <source>
        <tissue evidence="9">Leaf</tissue>
    </source>
</reference>
<keyword evidence="6 8" id="KW-0732">Signal</keyword>
<evidence type="ECO:0000313" key="10">
    <source>
        <dbReference type="Proteomes" id="UP000501690"/>
    </source>
</evidence>
<evidence type="ECO:0000256" key="7">
    <source>
        <dbReference type="ARBA" id="ARBA00023278"/>
    </source>
</evidence>
<dbReference type="AlphaFoldDB" id="A0A4D6LTF9"/>
<evidence type="ECO:0000313" key="9">
    <source>
        <dbReference type="EMBL" id="QCD91316.1"/>
    </source>
</evidence>
<keyword evidence="7" id="KW-0379">Hydroxylation</keyword>
<evidence type="ECO:0000256" key="1">
    <source>
        <dbReference type="ARBA" id="ARBA00004271"/>
    </source>
</evidence>
<keyword evidence="5" id="KW-0372">Hormone</keyword>
<dbReference type="GO" id="GO:0006995">
    <property type="term" value="P:cellular response to nitrogen starvation"/>
    <property type="evidence" value="ECO:0007669"/>
    <property type="project" value="UniProtKB-ARBA"/>
</dbReference>
<feature type="signal peptide" evidence="8">
    <location>
        <begin position="1"/>
        <end position="26"/>
    </location>
</feature>
<dbReference type="GO" id="GO:0048364">
    <property type="term" value="P:root development"/>
    <property type="evidence" value="ECO:0007669"/>
    <property type="project" value="InterPro"/>
</dbReference>
<comment type="similarity">
    <text evidence="2">Belongs to the C-terminally encoded plant signaling peptide (CEP) family.</text>
</comment>
<sequence>MAHLARTTCVLFVLLLLSFELVCIEGRRLKATRSTKSPKSVSGIKAMSTATKTTKGVAAKPSQLESLAKSLNGYVEAFRPTTPGHSPGVGHSINN</sequence>
<dbReference type="InterPro" id="IPR033250">
    <property type="entry name" value="CEP"/>
</dbReference>
<evidence type="ECO:0000256" key="3">
    <source>
        <dbReference type="ARBA" id="ARBA00022523"/>
    </source>
</evidence>
<accession>A0A4D6LTF9</accession>
<dbReference type="GO" id="GO:1901371">
    <property type="term" value="P:regulation of leaf morphogenesis"/>
    <property type="evidence" value="ECO:0007669"/>
    <property type="project" value="TreeGrafter"/>
</dbReference>
<evidence type="ECO:0000256" key="5">
    <source>
        <dbReference type="ARBA" id="ARBA00022702"/>
    </source>
</evidence>
<gene>
    <name evidence="9" type="ORF">DEO72_LG4g2281</name>
</gene>
<evidence type="ECO:0000256" key="2">
    <source>
        <dbReference type="ARBA" id="ARBA00008963"/>
    </source>
</evidence>
<keyword evidence="4" id="KW-0964">Secreted</keyword>